<dbReference type="AlphaFoldDB" id="A0A9D1QYR9"/>
<dbReference type="Proteomes" id="UP000824264">
    <property type="component" value="Unassembled WGS sequence"/>
</dbReference>
<evidence type="ECO:0000313" key="2">
    <source>
        <dbReference type="Proteomes" id="UP000824264"/>
    </source>
</evidence>
<proteinExistence type="predicted"/>
<gene>
    <name evidence="1" type="ORF">H9874_04515</name>
</gene>
<comment type="caution">
    <text evidence="1">The sequence shown here is derived from an EMBL/GenBank/DDBJ whole genome shotgun (WGS) entry which is preliminary data.</text>
</comment>
<dbReference type="EMBL" id="DXGI01000161">
    <property type="protein sequence ID" value="HIW78393.1"/>
    <property type="molecule type" value="Genomic_DNA"/>
</dbReference>
<protein>
    <submittedName>
        <fullName evidence="1">Uncharacterized protein</fullName>
    </submittedName>
</protein>
<organism evidence="1 2">
    <name type="scientific">Candidatus Bilophila faecipullorum</name>
    <dbReference type="NCBI Taxonomy" id="2838482"/>
    <lineage>
        <taxon>Bacteria</taxon>
        <taxon>Pseudomonadati</taxon>
        <taxon>Thermodesulfobacteriota</taxon>
        <taxon>Desulfovibrionia</taxon>
        <taxon>Desulfovibrionales</taxon>
        <taxon>Desulfovibrionaceae</taxon>
        <taxon>Bilophila</taxon>
    </lineage>
</organism>
<sequence length="121" mass="14199">MSRKIRELAIPKYKKDWPGRTLLMKEDCPLTHWRAGKPGQPSLLTAGEVVTLERFLSREEARMSGWSELYRWTDEGQRVIKLSWSCPHCAHTHEDFIPESFIRQKKALFVEVIETDEEQEA</sequence>
<evidence type="ECO:0000313" key="1">
    <source>
        <dbReference type="EMBL" id="HIW78393.1"/>
    </source>
</evidence>
<reference evidence="1" key="1">
    <citation type="journal article" date="2021" name="PeerJ">
        <title>Extensive microbial diversity within the chicken gut microbiome revealed by metagenomics and culture.</title>
        <authorList>
            <person name="Gilroy R."/>
            <person name="Ravi A."/>
            <person name="Getino M."/>
            <person name="Pursley I."/>
            <person name="Horton D.L."/>
            <person name="Alikhan N.F."/>
            <person name="Baker D."/>
            <person name="Gharbi K."/>
            <person name="Hall N."/>
            <person name="Watson M."/>
            <person name="Adriaenssens E.M."/>
            <person name="Foster-Nyarko E."/>
            <person name="Jarju S."/>
            <person name="Secka A."/>
            <person name="Antonio M."/>
            <person name="Oren A."/>
            <person name="Chaudhuri R.R."/>
            <person name="La Ragione R."/>
            <person name="Hildebrand F."/>
            <person name="Pallen M.J."/>
        </authorList>
    </citation>
    <scope>NUCLEOTIDE SEQUENCE</scope>
    <source>
        <strain evidence="1">ChiSxjej5B17-1746</strain>
    </source>
</reference>
<accession>A0A9D1QYR9</accession>
<reference evidence="1" key="2">
    <citation type="submission" date="2021-04" db="EMBL/GenBank/DDBJ databases">
        <authorList>
            <person name="Gilroy R."/>
        </authorList>
    </citation>
    <scope>NUCLEOTIDE SEQUENCE</scope>
    <source>
        <strain evidence="1">ChiSxjej5B17-1746</strain>
    </source>
</reference>
<name>A0A9D1QYR9_9BACT</name>